<proteinExistence type="predicted"/>
<protein>
    <submittedName>
        <fullName evidence="1">Uncharacterized protein</fullName>
    </submittedName>
</protein>
<evidence type="ECO:0000313" key="1">
    <source>
        <dbReference type="EMBL" id="RII42848.1"/>
    </source>
</evidence>
<gene>
    <name evidence="1" type="ORF">DWB68_04695</name>
</gene>
<dbReference type="Proteomes" id="UP000265419">
    <property type="component" value="Unassembled WGS sequence"/>
</dbReference>
<reference evidence="1 2" key="1">
    <citation type="submission" date="2018-07" db="EMBL/GenBank/DDBJ databases">
        <title>Arthrobacter sp. nov., isolated from raw cow's milk with high bacterial count.</title>
        <authorList>
            <person name="Hahne J."/>
            <person name="Isele D."/>
            <person name="Lipski A."/>
        </authorList>
    </citation>
    <scope>NUCLEOTIDE SEQUENCE [LARGE SCALE GENOMIC DNA]</scope>
    <source>
        <strain evidence="1 2">JZ R-35</strain>
    </source>
</reference>
<accession>A0A399JBD2</accession>
<comment type="caution">
    <text evidence="1">The sequence shown here is derived from an EMBL/GenBank/DDBJ whole genome shotgun (WGS) entry which is preliminary data.</text>
</comment>
<dbReference type="EMBL" id="QQXK01000007">
    <property type="protein sequence ID" value="RII42848.1"/>
    <property type="molecule type" value="Genomic_DNA"/>
</dbReference>
<evidence type="ECO:0000313" key="2">
    <source>
        <dbReference type="Proteomes" id="UP000265419"/>
    </source>
</evidence>
<name>A0A399JBD2_9MICC</name>
<sequence>MRPGPEARSVEPMLWGSERHHVLADTEGLSLVNDGVVEDRVPWHRLRKVELDVPIGKGWRKAGWWAALAASVVGDAGIDGPESYGEITARIYTDLDGDTTNTIWMVPADAERRLTKANARDLSALIDRAILDPRLRAELAAEGAR</sequence>
<dbReference type="AlphaFoldDB" id="A0A399JBD2"/>
<keyword evidence="2" id="KW-1185">Reference proteome</keyword>
<organism evidence="1 2">
    <name type="scientific">Galactobacter valiniphilus</name>
    <dbReference type="NCBI Taxonomy" id="2676122"/>
    <lineage>
        <taxon>Bacteria</taxon>
        <taxon>Bacillati</taxon>
        <taxon>Actinomycetota</taxon>
        <taxon>Actinomycetes</taxon>
        <taxon>Micrococcales</taxon>
        <taxon>Micrococcaceae</taxon>
        <taxon>Galactobacter</taxon>
    </lineage>
</organism>